<dbReference type="InterPro" id="IPR050138">
    <property type="entry name" value="DHOase/Allantoinase_Hydrolase"/>
</dbReference>
<keyword evidence="3" id="KW-1185">Reference proteome</keyword>
<dbReference type="Pfam" id="PF01979">
    <property type="entry name" value="Amidohydro_1"/>
    <property type="match status" value="1"/>
</dbReference>
<dbReference type="InterPro" id="IPR011059">
    <property type="entry name" value="Metal-dep_hydrolase_composite"/>
</dbReference>
<protein>
    <recommendedName>
        <fullName evidence="1">Amidohydrolase-related domain-containing protein</fullName>
    </recommendedName>
</protein>
<evidence type="ECO:0000313" key="3">
    <source>
        <dbReference type="Proteomes" id="UP001221142"/>
    </source>
</evidence>
<dbReference type="EMBL" id="JARKIF010000030">
    <property type="protein sequence ID" value="KAJ7612735.1"/>
    <property type="molecule type" value="Genomic_DNA"/>
</dbReference>
<sequence length="929" mass="99950">MDRKRHPRWYLPAAIALTLLGLHTLFSSPHLTRPQALAPPQCRALHASLDPPASLLTSRTTDGSDRFVAGTPPVLIRNAKILTGGRNGTEIVFGDIFLDKGIVLGVGYIPRVLTERSDLQIIDARGKWISPGIVDAHSHLGVGSAPELNGADDTNSVKAPILPWLRSIDGLNTHDDAYRLAIAGGVTTAQILPGSANNIGGQAFLIKLRPTAERSTSAMILEPPLTLGLNSSDTRPKWRHMKHACGENPSRVYSQTRMDSAWEFRRAYNEARQVRDAQDAFCARAEAGLWDGVEAFPESLQWEALVDVLRGRVKLSVHCYEAVDLDQLVRLTNEFKFPVASIHHAGETYLVPNLLKKAWGNIPSIALFASNFRKKREAYRGSEFAPRILSDNGLPVIMKSDHPVLNSRYLMYEAQQAHYYSLNPALAIASVTSTPADALGVGWRVGRLMAGYDADLVIWDSHPLALGATPVQVYIDGIPQLEDPAVLAPKPPLFQDVPQTPDWEEEVRRTIEYEGLPPLEGKKTTGGQVLFVNVTEVWRRAEGGVVQLASAEEGGRWQAGVEHGAIRCIAREGDGGCAKEGYAPAGTTVVDLMGGVLAPGLTTFGSDLGLSEIMLEASTTDGRVFDPLTMVVPGILRADTVVGAVDGLQFGGRNTLYAYRGGVTTAVVAPMGRGFMRGMGVAFSTGAINGLADGAVVQAETALHVAVHSDMLASVSTQIAALRNKLFFDPTGPWTRVVGGEIPLVVSVHNADIMATLLSLKAEFDSQYSLGGVKLRMTFAGATEAHRLAEEIGKAGVSVVLAPARPYPETWDRRRVLPGPPLSHSTSVTKLLEHGVNVALGVTSDYDARNARFEVAWAALDADGALDYRTAMALATTNMDAALGLTAAHSHSLLQEEQELVVYQGGGVFDFESKVVGVVDGRRGVVELF</sequence>
<comment type="caution">
    <text evidence="2">The sequence shown here is derived from an EMBL/GenBank/DDBJ whole genome shotgun (WGS) entry which is preliminary data.</text>
</comment>
<dbReference type="PANTHER" id="PTHR43668">
    <property type="entry name" value="ALLANTOINASE"/>
    <property type="match status" value="1"/>
</dbReference>
<organism evidence="2 3">
    <name type="scientific">Roridomyces roridus</name>
    <dbReference type="NCBI Taxonomy" id="1738132"/>
    <lineage>
        <taxon>Eukaryota</taxon>
        <taxon>Fungi</taxon>
        <taxon>Dikarya</taxon>
        <taxon>Basidiomycota</taxon>
        <taxon>Agaricomycotina</taxon>
        <taxon>Agaricomycetes</taxon>
        <taxon>Agaricomycetidae</taxon>
        <taxon>Agaricales</taxon>
        <taxon>Marasmiineae</taxon>
        <taxon>Mycenaceae</taxon>
        <taxon>Roridomyces</taxon>
    </lineage>
</organism>
<dbReference type="SUPFAM" id="SSF51556">
    <property type="entry name" value="Metallo-dependent hydrolases"/>
    <property type="match status" value="2"/>
</dbReference>
<dbReference type="InterPro" id="IPR006680">
    <property type="entry name" value="Amidohydro-rel"/>
</dbReference>
<dbReference type="Gene3D" id="3.20.20.140">
    <property type="entry name" value="Metal-dependent hydrolases"/>
    <property type="match status" value="3"/>
</dbReference>
<feature type="domain" description="Amidohydrolase-related" evidence="1">
    <location>
        <begin position="129"/>
        <end position="468"/>
    </location>
</feature>
<dbReference type="GO" id="GO:0005737">
    <property type="term" value="C:cytoplasm"/>
    <property type="evidence" value="ECO:0007669"/>
    <property type="project" value="TreeGrafter"/>
</dbReference>
<reference evidence="2" key="1">
    <citation type="submission" date="2023-03" db="EMBL/GenBank/DDBJ databases">
        <title>Massive genome expansion in bonnet fungi (Mycena s.s.) driven by repeated elements and novel gene families across ecological guilds.</title>
        <authorList>
            <consortium name="Lawrence Berkeley National Laboratory"/>
            <person name="Harder C.B."/>
            <person name="Miyauchi S."/>
            <person name="Viragh M."/>
            <person name="Kuo A."/>
            <person name="Thoen E."/>
            <person name="Andreopoulos B."/>
            <person name="Lu D."/>
            <person name="Skrede I."/>
            <person name="Drula E."/>
            <person name="Henrissat B."/>
            <person name="Morin E."/>
            <person name="Kohler A."/>
            <person name="Barry K."/>
            <person name="LaButti K."/>
            <person name="Morin E."/>
            <person name="Salamov A."/>
            <person name="Lipzen A."/>
            <person name="Mereny Z."/>
            <person name="Hegedus B."/>
            <person name="Baldrian P."/>
            <person name="Stursova M."/>
            <person name="Weitz H."/>
            <person name="Taylor A."/>
            <person name="Grigoriev I.V."/>
            <person name="Nagy L.G."/>
            <person name="Martin F."/>
            <person name="Kauserud H."/>
        </authorList>
    </citation>
    <scope>NUCLEOTIDE SEQUENCE</scope>
    <source>
        <strain evidence="2">9284</strain>
    </source>
</reference>
<dbReference type="SUPFAM" id="SSF51338">
    <property type="entry name" value="Composite domain of metallo-dependent hydrolases"/>
    <property type="match status" value="1"/>
</dbReference>
<dbReference type="GO" id="GO:0004038">
    <property type="term" value="F:allantoinase activity"/>
    <property type="evidence" value="ECO:0007669"/>
    <property type="project" value="TreeGrafter"/>
</dbReference>
<dbReference type="AlphaFoldDB" id="A0AAD7FCZ6"/>
<dbReference type="InterPro" id="IPR032466">
    <property type="entry name" value="Metal_Hydrolase"/>
</dbReference>
<dbReference type="Proteomes" id="UP001221142">
    <property type="component" value="Unassembled WGS sequence"/>
</dbReference>
<evidence type="ECO:0000259" key="1">
    <source>
        <dbReference type="Pfam" id="PF01979"/>
    </source>
</evidence>
<accession>A0AAD7FCZ6</accession>
<dbReference type="GO" id="GO:0006145">
    <property type="term" value="P:purine nucleobase catabolic process"/>
    <property type="evidence" value="ECO:0007669"/>
    <property type="project" value="TreeGrafter"/>
</dbReference>
<gene>
    <name evidence="2" type="ORF">FB45DRAFT_1065433</name>
</gene>
<dbReference type="PANTHER" id="PTHR43668:SF5">
    <property type="entry name" value="AMIDOHYDROLASE 3 DOMAIN-CONTAINING PROTEIN"/>
    <property type="match status" value="1"/>
</dbReference>
<evidence type="ECO:0000313" key="2">
    <source>
        <dbReference type="EMBL" id="KAJ7612735.1"/>
    </source>
</evidence>
<name>A0AAD7FCZ6_9AGAR</name>
<proteinExistence type="predicted"/>